<sequence length="294" mass="33206">MINNELLNTISDSTVTNNISTAMTRKKESRKFKILESYNSKYDFGKNNFIKGLKYREDKVISIDNYKALLRERVINDEKELLWLLRNTEVKNIKLAKDLDLSRFNIKDRIIDIDGLTINGNGNCIILSERNDILSQSLLTLKGKGILLKNITIKVNCDNKNKKRAIDVISILGDNTKLINIKIQTNGNNGIKISQCFGVELNKIYIKGSESKSSAIKVESAGVVCKNIKIKSFKTGLESVGRAASLTIFGKQSIDTQFHIKNNFKSGSIIKAVENKLNLLETVFCYEYFKLPLN</sequence>
<keyword evidence="2" id="KW-1185">Reference proteome</keyword>
<protein>
    <recommendedName>
        <fullName evidence="3">Adhesin domain-containing protein</fullName>
    </recommendedName>
</protein>
<dbReference type="Proteomes" id="UP000095488">
    <property type="component" value="Unassembled WGS sequence"/>
</dbReference>
<proteinExistence type="predicted"/>
<gene>
    <name evidence="1" type="ORF">ERS852473_01023</name>
</gene>
<evidence type="ECO:0000313" key="2">
    <source>
        <dbReference type="Proteomes" id="UP000095488"/>
    </source>
</evidence>
<dbReference type="SUPFAM" id="SSF51126">
    <property type="entry name" value="Pectin lyase-like"/>
    <property type="match status" value="1"/>
</dbReference>
<evidence type="ECO:0000313" key="1">
    <source>
        <dbReference type="EMBL" id="CUN76305.1"/>
    </source>
</evidence>
<dbReference type="InterPro" id="IPR011050">
    <property type="entry name" value="Pectin_lyase_fold/virulence"/>
</dbReference>
<accession>A0ABM9UP95</accession>
<dbReference type="EMBL" id="CYZR01000003">
    <property type="protein sequence ID" value="CUN76305.1"/>
    <property type="molecule type" value="Genomic_DNA"/>
</dbReference>
<name>A0ABM9UP95_SARVE</name>
<comment type="caution">
    <text evidence="1">The sequence shown here is derived from an EMBL/GenBank/DDBJ whole genome shotgun (WGS) entry which is preliminary data.</text>
</comment>
<reference evidence="1 2" key="1">
    <citation type="submission" date="2015-09" db="EMBL/GenBank/DDBJ databases">
        <authorList>
            <consortium name="Pathogen Informatics"/>
        </authorList>
    </citation>
    <scope>NUCLEOTIDE SEQUENCE [LARGE SCALE GENOMIC DNA]</scope>
    <source>
        <strain evidence="1 2">2789STDY5834858</strain>
    </source>
</reference>
<dbReference type="RefSeq" id="WP_055258296.1">
    <property type="nucleotide sequence ID" value="NZ_CABIXL010000003.1"/>
</dbReference>
<organism evidence="1 2">
    <name type="scientific">Sarcina ventriculi</name>
    <name type="common">Clostridium ventriculi</name>
    <dbReference type="NCBI Taxonomy" id="1267"/>
    <lineage>
        <taxon>Bacteria</taxon>
        <taxon>Bacillati</taxon>
        <taxon>Bacillota</taxon>
        <taxon>Clostridia</taxon>
        <taxon>Eubacteriales</taxon>
        <taxon>Clostridiaceae</taxon>
        <taxon>Sarcina</taxon>
    </lineage>
</organism>
<evidence type="ECO:0008006" key="3">
    <source>
        <dbReference type="Google" id="ProtNLM"/>
    </source>
</evidence>